<dbReference type="InterPro" id="IPR024520">
    <property type="entry name" value="DUF3558"/>
</dbReference>
<evidence type="ECO:0000313" key="1">
    <source>
        <dbReference type="EMBL" id="OLR90208.1"/>
    </source>
</evidence>
<name>A0A1Q9LDT9_9PSEU</name>
<evidence type="ECO:0000313" key="2">
    <source>
        <dbReference type="Proteomes" id="UP000186040"/>
    </source>
</evidence>
<organism evidence="1 2">
    <name type="scientific">Actinokineospora bangkokensis</name>
    <dbReference type="NCBI Taxonomy" id="1193682"/>
    <lineage>
        <taxon>Bacteria</taxon>
        <taxon>Bacillati</taxon>
        <taxon>Actinomycetota</taxon>
        <taxon>Actinomycetes</taxon>
        <taxon>Pseudonocardiales</taxon>
        <taxon>Pseudonocardiaceae</taxon>
        <taxon>Actinokineospora</taxon>
    </lineage>
</organism>
<comment type="caution">
    <text evidence="1">The sequence shown here is derived from an EMBL/GenBank/DDBJ whole genome shotgun (WGS) entry which is preliminary data.</text>
</comment>
<dbReference type="Proteomes" id="UP000186040">
    <property type="component" value="Unassembled WGS sequence"/>
</dbReference>
<dbReference type="Pfam" id="PF12079">
    <property type="entry name" value="DUF3558"/>
    <property type="match status" value="1"/>
</dbReference>
<protein>
    <recommendedName>
        <fullName evidence="3">DUF3558 domain-containing protein</fullName>
    </recommendedName>
</protein>
<dbReference type="STRING" id="1193682.BJP25_04425"/>
<keyword evidence="2" id="KW-1185">Reference proteome</keyword>
<dbReference type="AlphaFoldDB" id="A0A1Q9LDT9"/>
<dbReference type="EMBL" id="MKQR01000028">
    <property type="protein sequence ID" value="OLR90208.1"/>
    <property type="molecule type" value="Genomic_DNA"/>
</dbReference>
<gene>
    <name evidence="1" type="ORF">BJP25_04425</name>
</gene>
<reference evidence="1 2" key="1">
    <citation type="submission" date="2016-10" db="EMBL/GenBank/DDBJ databases">
        <title>The Draft Genome Sequence of Actinokineospora bangkokensis 44EHWT reveals the biosynthetic pathway of antifungal compounds Thailandins with unusual extender unit butylmalonyl-CoA.</title>
        <authorList>
            <person name="Greule A."/>
            <person name="Intra B."/>
            <person name="Flemming S."/>
            <person name="Rommel M.G."/>
            <person name="Panbangred W."/>
            <person name="Bechthold A."/>
        </authorList>
    </citation>
    <scope>NUCLEOTIDE SEQUENCE [LARGE SCALE GENOMIC DNA]</scope>
    <source>
        <strain evidence="1 2">44EHW</strain>
    </source>
</reference>
<evidence type="ECO:0008006" key="3">
    <source>
        <dbReference type="Google" id="ProtNLM"/>
    </source>
</evidence>
<sequence>MPRAVGAVPGASESAPVDLSDLNPCDLLTGAARSALNAAPGKRARDLPSSTGCQWKINPGAPIAESYTLGIAIYPELGTGRINSTGAKTPTSVNSRPAVQYLGAANSVCVISLEVTAASRVDVTANRAGSGGSEVCPQAKAAAELVEPELPPEG</sequence>
<proteinExistence type="predicted"/>
<accession>A0A1Q9LDT9</accession>